<proteinExistence type="predicted"/>
<sequence length="373" mass="42729">MIVHDEDLQQALECAYCLETCKAPYRLPCEHFFCKEPCLQKLLHVEQPICPLCREVFSEVDVKPFRLADNLLELIEKAKRKRKVDLLEKEEGEVDLQEKEKGEVDLQEKEKGEVDLQEKEKGEVGLQEKEKDEVDLQEKEKGEVDLQEKEKSEVDLQEKEKGEVDLQEKEKGEASICPICFRQVETPLRRSELFSELVCEDCWSSGEMLRNISIEEINEEKIRDNNDNRGEGESQKNQRGEAAVCPICIHLAKSPLRMSEHFSQLVCEDCWSSGETLRKIIMDEPNGGKIAGNSNVIKEGDLQNSRQEENAFCPVCLRLVKPPLQRSELFSEMVCENCWSTGELLSKLAIEETVKDELRDNSNIAEIAVPKTT</sequence>
<name>A0A3P6SEC1_DIBLA</name>
<dbReference type="InterPro" id="IPR051438">
    <property type="entry name" value="RNF_E3_ubiq-protein_ligase"/>
</dbReference>
<feature type="domain" description="RING-type" evidence="7">
    <location>
        <begin position="14"/>
        <end position="54"/>
    </location>
</feature>
<dbReference type="Proteomes" id="UP000281553">
    <property type="component" value="Unassembled WGS sequence"/>
</dbReference>
<comment type="subcellular location">
    <subcellularLocation>
        <location evidence="1">Cytoplasm</location>
    </subcellularLocation>
</comment>
<keyword evidence="3 5" id="KW-0863">Zinc-finger</keyword>
<dbReference type="GO" id="GO:0008270">
    <property type="term" value="F:zinc ion binding"/>
    <property type="evidence" value="ECO:0007669"/>
    <property type="project" value="UniProtKB-KW"/>
</dbReference>
<dbReference type="PANTHER" id="PTHR46016:SF4">
    <property type="entry name" value="E3 UBIQUITIN-PROTEIN LIGASE RNF166"/>
    <property type="match status" value="1"/>
</dbReference>
<evidence type="ECO:0000313" key="9">
    <source>
        <dbReference type="Proteomes" id="UP000281553"/>
    </source>
</evidence>
<keyword evidence="2" id="KW-0963">Cytoplasm</keyword>
<dbReference type="GO" id="GO:0000209">
    <property type="term" value="P:protein polyubiquitination"/>
    <property type="evidence" value="ECO:0007669"/>
    <property type="project" value="TreeGrafter"/>
</dbReference>
<dbReference type="SUPFAM" id="SSF57850">
    <property type="entry name" value="RING/U-box"/>
    <property type="match status" value="1"/>
</dbReference>
<evidence type="ECO:0000256" key="4">
    <source>
        <dbReference type="ARBA" id="ARBA00022833"/>
    </source>
</evidence>
<dbReference type="EMBL" id="UYRU01042122">
    <property type="protein sequence ID" value="VDK72906.1"/>
    <property type="molecule type" value="Genomic_DNA"/>
</dbReference>
<protein>
    <recommendedName>
        <fullName evidence="7">RING-type domain-containing protein</fullName>
    </recommendedName>
</protein>
<dbReference type="InterPro" id="IPR001841">
    <property type="entry name" value="Znf_RING"/>
</dbReference>
<keyword evidence="9" id="KW-1185">Reference proteome</keyword>
<evidence type="ECO:0000256" key="2">
    <source>
        <dbReference type="ARBA" id="ARBA00022490"/>
    </source>
</evidence>
<dbReference type="GO" id="GO:0005737">
    <property type="term" value="C:cytoplasm"/>
    <property type="evidence" value="ECO:0007669"/>
    <property type="project" value="UniProtKB-SubCell"/>
</dbReference>
<accession>A0A3P6SEC1</accession>
<evidence type="ECO:0000259" key="7">
    <source>
        <dbReference type="PROSITE" id="PS50089"/>
    </source>
</evidence>
<evidence type="ECO:0000256" key="1">
    <source>
        <dbReference type="ARBA" id="ARBA00004496"/>
    </source>
</evidence>
<reference evidence="8 9" key="1">
    <citation type="submission" date="2018-11" db="EMBL/GenBank/DDBJ databases">
        <authorList>
            <consortium name="Pathogen Informatics"/>
        </authorList>
    </citation>
    <scope>NUCLEOTIDE SEQUENCE [LARGE SCALE GENOMIC DNA]</scope>
</reference>
<dbReference type="AlphaFoldDB" id="A0A3P6SEC1"/>
<dbReference type="Gene3D" id="3.30.40.10">
    <property type="entry name" value="Zinc/RING finger domain, C3HC4 (zinc finger)"/>
    <property type="match status" value="1"/>
</dbReference>
<evidence type="ECO:0000256" key="3">
    <source>
        <dbReference type="ARBA" id="ARBA00022771"/>
    </source>
</evidence>
<dbReference type="GO" id="GO:0061630">
    <property type="term" value="F:ubiquitin protein ligase activity"/>
    <property type="evidence" value="ECO:0007669"/>
    <property type="project" value="TreeGrafter"/>
</dbReference>
<dbReference type="PROSITE" id="PS50089">
    <property type="entry name" value="ZF_RING_2"/>
    <property type="match status" value="1"/>
</dbReference>
<evidence type="ECO:0000313" key="8">
    <source>
        <dbReference type="EMBL" id="VDK72906.1"/>
    </source>
</evidence>
<dbReference type="InterPro" id="IPR013083">
    <property type="entry name" value="Znf_RING/FYVE/PHD"/>
</dbReference>
<keyword evidence="4" id="KW-0862">Zinc</keyword>
<keyword evidence="3 5" id="KW-0479">Metal-binding</keyword>
<evidence type="ECO:0000256" key="5">
    <source>
        <dbReference type="PROSITE-ProRule" id="PRU00175"/>
    </source>
</evidence>
<organism evidence="8 9">
    <name type="scientific">Dibothriocephalus latus</name>
    <name type="common">Fish tapeworm</name>
    <name type="synonym">Diphyllobothrium latum</name>
    <dbReference type="NCBI Taxonomy" id="60516"/>
    <lineage>
        <taxon>Eukaryota</taxon>
        <taxon>Metazoa</taxon>
        <taxon>Spiralia</taxon>
        <taxon>Lophotrochozoa</taxon>
        <taxon>Platyhelminthes</taxon>
        <taxon>Cestoda</taxon>
        <taxon>Eucestoda</taxon>
        <taxon>Diphyllobothriidea</taxon>
        <taxon>Diphyllobothriidae</taxon>
        <taxon>Dibothriocephalus</taxon>
    </lineage>
</organism>
<feature type="region of interest" description="Disordered" evidence="6">
    <location>
        <begin position="97"/>
        <end position="167"/>
    </location>
</feature>
<dbReference type="PANTHER" id="PTHR46016">
    <property type="entry name" value="ZINC FINGER, RING/FYVE/PHD-TYPE"/>
    <property type="match status" value="1"/>
</dbReference>
<gene>
    <name evidence="8" type="ORF">DILT_LOCUS2452</name>
</gene>
<dbReference type="OrthoDB" id="6105938at2759"/>
<dbReference type="GO" id="GO:0006511">
    <property type="term" value="P:ubiquitin-dependent protein catabolic process"/>
    <property type="evidence" value="ECO:0007669"/>
    <property type="project" value="TreeGrafter"/>
</dbReference>
<evidence type="ECO:0000256" key="6">
    <source>
        <dbReference type="SAM" id="MobiDB-lite"/>
    </source>
</evidence>